<dbReference type="Proteomes" id="UP000283469">
    <property type="component" value="Unassembled WGS sequence"/>
</dbReference>
<accession>A0A418YWG8</accession>
<comment type="caution">
    <text evidence="2">The sequence shown here is derived from an EMBL/GenBank/DDBJ whole genome shotgun (WGS) entry which is preliminary data.</text>
</comment>
<evidence type="ECO:0000313" key="2">
    <source>
        <dbReference type="EMBL" id="RJG56744.1"/>
    </source>
</evidence>
<reference evidence="2 3" key="1">
    <citation type="submission" date="2018-08" db="EMBL/GenBank/DDBJ databases">
        <title>Sphingobium sp. EO9.</title>
        <authorList>
            <person name="Park Y."/>
            <person name="Kim K.H."/>
            <person name="Jeon C.O."/>
        </authorList>
    </citation>
    <scope>NUCLEOTIDE SEQUENCE [LARGE SCALE GENOMIC DNA]</scope>
    <source>
        <strain evidence="2 3">EO9</strain>
    </source>
</reference>
<organism evidence="2 3">
    <name type="scientific">Sphingobium terrigena</name>
    <dbReference type="NCBI Taxonomy" id="2304063"/>
    <lineage>
        <taxon>Bacteria</taxon>
        <taxon>Pseudomonadati</taxon>
        <taxon>Pseudomonadota</taxon>
        <taxon>Alphaproteobacteria</taxon>
        <taxon>Sphingomonadales</taxon>
        <taxon>Sphingomonadaceae</taxon>
        <taxon>Sphingobium</taxon>
    </lineage>
</organism>
<proteinExistence type="predicted"/>
<name>A0A418YWG8_9SPHN</name>
<feature type="coiled-coil region" evidence="1">
    <location>
        <begin position="244"/>
        <end position="278"/>
    </location>
</feature>
<keyword evidence="3" id="KW-1185">Reference proteome</keyword>
<gene>
    <name evidence="2" type="ORF">D0Z70_05245</name>
</gene>
<dbReference type="PROSITE" id="PS51257">
    <property type="entry name" value="PROKAR_LIPOPROTEIN"/>
    <property type="match status" value="1"/>
</dbReference>
<keyword evidence="1" id="KW-0175">Coiled coil</keyword>
<evidence type="ECO:0000256" key="1">
    <source>
        <dbReference type="SAM" id="Coils"/>
    </source>
</evidence>
<sequence length="303" mass="32090">MHMSFKTIGLVATISILSGCANDGRPTFISDRGVTKEVIDANGVSPMGDGLLYQFKLAAAEASPFTSGATIALKTNDPVKQRAFMDAGFALIQARCNIYILSKADNQRRVNVWRDTFAPITALLTGAVALIGKGDDTSNDALTALSLGTSAASAGFRIYEQRYLFGAENVNSVRLLILKALADNAMEASKTADAKLTYSQSVTHLLNNQAVCSPGHILQLVSEAIEAGEVESTTSDTPSAAPTETAAEKELREVKSVLEQLKLDNAITDQQITAAKAKVTVTPPVAAAPSKGLEMVTTRVQNR</sequence>
<protein>
    <recommendedName>
        <fullName evidence="4">Lipoprotein</fullName>
    </recommendedName>
</protein>
<evidence type="ECO:0008006" key="4">
    <source>
        <dbReference type="Google" id="ProtNLM"/>
    </source>
</evidence>
<dbReference type="EMBL" id="QVRA01000003">
    <property type="protein sequence ID" value="RJG56744.1"/>
    <property type="molecule type" value="Genomic_DNA"/>
</dbReference>
<dbReference type="AlphaFoldDB" id="A0A418YWG8"/>
<evidence type="ECO:0000313" key="3">
    <source>
        <dbReference type="Proteomes" id="UP000283469"/>
    </source>
</evidence>